<protein>
    <submittedName>
        <fullName evidence="5">NAD(P)-dependent oxidoreductase</fullName>
    </submittedName>
</protein>
<dbReference type="Pfam" id="PF01370">
    <property type="entry name" value="Epimerase"/>
    <property type="match status" value="1"/>
</dbReference>
<evidence type="ECO:0000256" key="3">
    <source>
        <dbReference type="ARBA" id="ARBA00023027"/>
    </source>
</evidence>
<comment type="similarity">
    <text evidence="1">Belongs to the NAD(P)-dependent epimerase/dehydratase family.</text>
</comment>
<dbReference type="RefSeq" id="WP_259540362.1">
    <property type="nucleotide sequence ID" value="NZ_JANLCJ010000006.1"/>
</dbReference>
<dbReference type="EMBL" id="JANLCJ010000006">
    <property type="protein sequence ID" value="MCS5735437.1"/>
    <property type="molecule type" value="Genomic_DNA"/>
</dbReference>
<dbReference type="SUPFAM" id="SSF51735">
    <property type="entry name" value="NAD(P)-binding Rossmann-fold domains"/>
    <property type="match status" value="1"/>
</dbReference>
<organism evidence="5 6">
    <name type="scientific">Herbiconiux daphne</name>
    <dbReference type="NCBI Taxonomy" id="2970914"/>
    <lineage>
        <taxon>Bacteria</taxon>
        <taxon>Bacillati</taxon>
        <taxon>Actinomycetota</taxon>
        <taxon>Actinomycetes</taxon>
        <taxon>Micrococcales</taxon>
        <taxon>Microbacteriaceae</taxon>
        <taxon>Herbiconiux</taxon>
    </lineage>
</organism>
<proteinExistence type="inferred from homology"/>
<dbReference type="Gene3D" id="3.40.50.720">
    <property type="entry name" value="NAD(P)-binding Rossmann-like Domain"/>
    <property type="match status" value="1"/>
</dbReference>
<reference evidence="5" key="1">
    <citation type="submission" date="2022-08" db="EMBL/GenBank/DDBJ databases">
        <authorList>
            <person name="Deng Y."/>
            <person name="Han X.-F."/>
            <person name="Zhang Y.-Q."/>
        </authorList>
    </citation>
    <scope>NUCLEOTIDE SEQUENCE</scope>
    <source>
        <strain evidence="5">CPCC 203386</strain>
    </source>
</reference>
<dbReference type="Proteomes" id="UP001165586">
    <property type="component" value="Unassembled WGS sequence"/>
</dbReference>
<accession>A0ABT2H687</accession>
<comment type="caution">
    <text evidence="5">The sequence shown here is derived from an EMBL/GenBank/DDBJ whole genome shotgun (WGS) entry which is preliminary data.</text>
</comment>
<evidence type="ECO:0000259" key="4">
    <source>
        <dbReference type="Pfam" id="PF01370"/>
    </source>
</evidence>
<dbReference type="PANTHER" id="PTHR43103">
    <property type="entry name" value="NUCLEOSIDE-DIPHOSPHATE-SUGAR EPIMERASE"/>
    <property type="match status" value="1"/>
</dbReference>
<evidence type="ECO:0000313" key="6">
    <source>
        <dbReference type="Proteomes" id="UP001165586"/>
    </source>
</evidence>
<evidence type="ECO:0000256" key="1">
    <source>
        <dbReference type="ARBA" id="ARBA00007637"/>
    </source>
</evidence>
<gene>
    <name evidence="5" type="ORF">N1032_16950</name>
</gene>
<dbReference type="InterPro" id="IPR036291">
    <property type="entry name" value="NAD(P)-bd_dom_sf"/>
</dbReference>
<dbReference type="PANTHER" id="PTHR43103:SF5">
    <property type="entry name" value="4-EPIMERASE, PUTATIVE (AFU_ORTHOLOGUE AFUA_7G00360)-RELATED"/>
    <property type="match status" value="1"/>
</dbReference>
<evidence type="ECO:0000256" key="2">
    <source>
        <dbReference type="ARBA" id="ARBA00023002"/>
    </source>
</evidence>
<name>A0ABT2H687_9MICO</name>
<sequence length="295" mass="31304">MAGLNVLVTGARGKVGRAAVTALVAAGHVVRSTDIVRPVYDADESNEVPYVQADLTNGADAFAVVRGMDAVVHAAGIPEPSKNTPNTVFLTNVTAAFNVVEAAAHSDVRRFVNLSSDSVSGMTWASRPFTGLACPIDESHPDLAHDAYGLSKRVSEVLCDGLVGRSDATAVSIRPTWVLTPESYEANLRPFFDDPDLTSAVFWAYIDVADLADLIVLAVGSSTPGHEVVYAAAADNIGGRDLADAMARLHPEVPVGPLERVDASGISSRKARELFGWAATRSWRDHLDESGRRRG</sequence>
<feature type="domain" description="NAD-dependent epimerase/dehydratase" evidence="4">
    <location>
        <begin position="6"/>
        <end position="183"/>
    </location>
</feature>
<keyword evidence="3" id="KW-0520">NAD</keyword>
<keyword evidence="2" id="KW-0560">Oxidoreductase</keyword>
<dbReference type="InterPro" id="IPR001509">
    <property type="entry name" value="Epimerase_deHydtase"/>
</dbReference>
<keyword evidence="6" id="KW-1185">Reference proteome</keyword>
<evidence type="ECO:0000313" key="5">
    <source>
        <dbReference type="EMBL" id="MCS5735437.1"/>
    </source>
</evidence>